<dbReference type="InterPro" id="IPR036442">
    <property type="entry name" value="ProQ/FinO_sf"/>
</dbReference>
<comment type="caution">
    <text evidence="6">The sequence shown here is derived from an EMBL/GenBank/DDBJ whole genome shotgun (WGS) entry which is preliminary data.</text>
</comment>
<protein>
    <submittedName>
        <fullName evidence="6">Osmoprotectant transporter activator</fullName>
    </submittedName>
</protein>
<evidence type="ECO:0000313" key="6">
    <source>
        <dbReference type="EMBL" id="MBK8524160.1"/>
    </source>
</evidence>
<name>A0A9D7PQI6_9PROT</name>
<evidence type="ECO:0000313" key="7">
    <source>
        <dbReference type="Proteomes" id="UP000886689"/>
    </source>
</evidence>
<accession>A0A9D7PQI6</accession>
<dbReference type="GO" id="GO:0033592">
    <property type="term" value="F:RNA strand annealing activity"/>
    <property type="evidence" value="ECO:0007669"/>
    <property type="project" value="InterPro"/>
</dbReference>
<dbReference type="InterPro" id="IPR016103">
    <property type="entry name" value="ProQ/FinO"/>
</dbReference>
<dbReference type="PANTHER" id="PTHR38106:SF1">
    <property type="entry name" value="RNA CHAPERONE PROQ"/>
    <property type="match status" value="1"/>
</dbReference>
<dbReference type="Gene3D" id="1.10.1710.10">
    <property type="entry name" value="ProQ/FinO domain"/>
    <property type="match status" value="1"/>
</dbReference>
<dbReference type="SMART" id="SM00945">
    <property type="entry name" value="ProQ"/>
    <property type="match status" value="1"/>
</dbReference>
<dbReference type="AlphaFoldDB" id="A0A9D7PQI6"/>
<dbReference type="GO" id="GO:0005829">
    <property type="term" value="C:cytosol"/>
    <property type="evidence" value="ECO:0007669"/>
    <property type="project" value="TreeGrafter"/>
</dbReference>
<dbReference type="Pfam" id="PF04352">
    <property type="entry name" value="ProQ"/>
    <property type="match status" value="1"/>
</dbReference>
<feature type="compositionally biased region" description="Basic and acidic residues" evidence="4">
    <location>
        <begin position="108"/>
        <end position="133"/>
    </location>
</feature>
<feature type="domain" description="ProQ/FinO" evidence="5">
    <location>
        <begin position="11"/>
        <end position="118"/>
    </location>
</feature>
<evidence type="ECO:0000256" key="1">
    <source>
        <dbReference type="ARBA" id="ARBA00022490"/>
    </source>
</evidence>
<keyword evidence="2" id="KW-0694">RNA-binding</keyword>
<evidence type="ECO:0000259" key="5">
    <source>
        <dbReference type="SMART" id="SM00945"/>
    </source>
</evidence>
<sequence length="147" mass="16569">MTVSSQPAAPSPIQSARALLKQLQEQFTVFRDCQPLAIGVDKQLHAVLPDLDRKTLRLALRTHTASLRYLKTMEKASQRFDLEGNAVAEVTEEHRAHATTTLRERFRKEAERKRAQAEAERAAKAAEKAEQQHAAKLNQLAAKFSKR</sequence>
<organism evidence="6 7">
    <name type="scientific">Candidatus Proximibacter danicus</name>
    <dbReference type="NCBI Taxonomy" id="2954365"/>
    <lineage>
        <taxon>Bacteria</taxon>
        <taxon>Pseudomonadati</taxon>
        <taxon>Pseudomonadota</taxon>
        <taxon>Betaproteobacteria</taxon>
        <taxon>Candidatus Proximibacter</taxon>
    </lineage>
</organism>
<dbReference type="Proteomes" id="UP000886689">
    <property type="component" value="Unassembled WGS sequence"/>
</dbReference>
<keyword evidence="3" id="KW-0143">Chaperone</keyword>
<dbReference type="SUPFAM" id="SSF48657">
    <property type="entry name" value="FinO-like"/>
    <property type="match status" value="1"/>
</dbReference>
<evidence type="ECO:0000256" key="4">
    <source>
        <dbReference type="SAM" id="MobiDB-lite"/>
    </source>
</evidence>
<keyword evidence="1" id="KW-0963">Cytoplasm</keyword>
<dbReference type="PANTHER" id="PTHR38106">
    <property type="entry name" value="RNA CHAPERONE PROQ"/>
    <property type="match status" value="1"/>
</dbReference>
<proteinExistence type="predicted"/>
<gene>
    <name evidence="6" type="ORF">IPL58_08540</name>
</gene>
<reference evidence="6" key="1">
    <citation type="submission" date="2020-10" db="EMBL/GenBank/DDBJ databases">
        <title>Connecting structure to function with the recovery of over 1000 high-quality activated sludge metagenome-assembled genomes encoding full-length rRNA genes using long-read sequencing.</title>
        <authorList>
            <person name="Singleton C.M."/>
            <person name="Petriglieri F."/>
            <person name="Kristensen J.M."/>
            <person name="Kirkegaard R.H."/>
            <person name="Michaelsen T.Y."/>
            <person name="Andersen M.H."/>
            <person name="Karst S.M."/>
            <person name="Dueholm M.S."/>
            <person name="Nielsen P.H."/>
            <person name="Albertsen M."/>
        </authorList>
    </citation>
    <scope>NUCLEOTIDE SEQUENCE</scope>
    <source>
        <strain evidence="6">Hirt_18-Q3-R61-65_BATAC.395</strain>
    </source>
</reference>
<dbReference type="GO" id="GO:0034057">
    <property type="term" value="F:RNA strand-exchange activity"/>
    <property type="evidence" value="ECO:0007669"/>
    <property type="project" value="InterPro"/>
</dbReference>
<feature type="region of interest" description="Disordered" evidence="4">
    <location>
        <begin position="108"/>
        <end position="134"/>
    </location>
</feature>
<dbReference type="GO" id="GO:0010608">
    <property type="term" value="P:post-transcriptional regulation of gene expression"/>
    <property type="evidence" value="ECO:0007669"/>
    <property type="project" value="InterPro"/>
</dbReference>
<evidence type="ECO:0000256" key="2">
    <source>
        <dbReference type="ARBA" id="ARBA00022884"/>
    </source>
</evidence>
<dbReference type="EMBL" id="JADJUC010000007">
    <property type="protein sequence ID" value="MBK8524160.1"/>
    <property type="molecule type" value="Genomic_DNA"/>
</dbReference>
<dbReference type="InterPro" id="IPR023529">
    <property type="entry name" value="ProQ"/>
</dbReference>
<evidence type="ECO:0000256" key="3">
    <source>
        <dbReference type="ARBA" id="ARBA00023186"/>
    </source>
</evidence>